<dbReference type="Pfam" id="PF00045">
    <property type="entry name" value="Hemopexin"/>
    <property type="match status" value="4"/>
</dbReference>
<feature type="binding site" evidence="12">
    <location>
        <position position="175"/>
    </location>
    <ligand>
        <name>Zn(2+)</name>
        <dbReference type="ChEBI" id="CHEBI:29105"/>
        <label>1</label>
    </ligand>
</feature>
<evidence type="ECO:0000256" key="15">
    <source>
        <dbReference type="SAM" id="MobiDB-lite"/>
    </source>
</evidence>
<evidence type="ECO:0000256" key="13">
    <source>
        <dbReference type="PIRSR" id="PIRSR621190-4"/>
    </source>
</evidence>
<reference evidence="18" key="1">
    <citation type="submission" date="2019-08" db="EMBL/GenBank/DDBJ databases">
        <title>The genome of the North American firefly Photinus pyralis.</title>
        <authorList>
            <consortium name="Photinus pyralis genome working group"/>
            <person name="Fallon T.R."/>
            <person name="Sander Lower S.E."/>
            <person name="Weng J.-K."/>
        </authorList>
    </citation>
    <scope>NUCLEOTIDE SEQUENCE</scope>
    <source>
        <strain evidence="18">TRF0915ILg1</strain>
        <tissue evidence="18">Whole body</tissue>
    </source>
</reference>
<dbReference type="GO" id="GO:0030198">
    <property type="term" value="P:extracellular matrix organization"/>
    <property type="evidence" value="ECO:0007669"/>
    <property type="project" value="TreeGrafter"/>
</dbReference>
<keyword evidence="9" id="KW-0865">Zymogen</keyword>
<comment type="similarity">
    <text evidence="1">Belongs to the peptidase M10A family.</text>
</comment>
<dbReference type="InterPro" id="IPR006026">
    <property type="entry name" value="Peptidase_Metallo"/>
</dbReference>
<dbReference type="EMBL" id="VTPC01003183">
    <property type="protein sequence ID" value="KAF2898914.1"/>
    <property type="molecule type" value="Genomic_DNA"/>
</dbReference>
<feature type="binding site" evidence="12">
    <location>
        <position position="197"/>
    </location>
    <ligand>
        <name>Ca(2+)</name>
        <dbReference type="ChEBI" id="CHEBI:29108"/>
        <label>2</label>
    </ligand>
</feature>
<evidence type="ECO:0000256" key="12">
    <source>
        <dbReference type="PIRSR" id="PIRSR621190-2"/>
    </source>
</evidence>
<dbReference type="Gene3D" id="3.40.390.10">
    <property type="entry name" value="Collagenase (Catalytic Domain)"/>
    <property type="match status" value="1"/>
</dbReference>
<protein>
    <recommendedName>
        <fullName evidence="17">Peptidase metallopeptidase domain-containing protein</fullName>
    </recommendedName>
</protein>
<evidence type="ECO:0000256" key="16">
    <source>
        <dbReference type="SAM" id="SignalP"/>
    </source>
</evidence>
<dbReference type="InterPro" id="IPR001818">
    <property type="entry name" value="Pept_M10_metallopeptidase"/>
</dbReference>
<dbReference type="FunFam" id="3.40.390.10:FF:000022">
    <property type="entry name" value="Matrix metalloproteinase 1, isoform C"/>
    <property type="match status" value="1"/>
</dbReference>
<evidence type="ECO:0000313" key="19">
    <source>
        <dbReference type="Proteomes" id="UP000801492"/>
    </source>
</evidence>
<dbReference type="SUPFAM" id="SSF50923">
    <property type="entry name" value="Hemopexin-like domain"/>
    <property type="match status" value="1"/>
</dbReference>
<keyword evidence="6" id="KW-0378">Hydrolase</keyword>
<dbReference type="SMART" id="SM00235">
    <property type="entry name" value="ZnMc"/>
    <property type="match status" value="1"/>
</dbReference>
<dbReference type="CDD" id="cd00094">
    <property type="entry name" value="HX"/>
    <property type="match status" value="1"/>
</dbReference>
<evidence type="ECO:0000256" key="2">
    <source>
        <dbReference type="ARBA" id="ARBA00022670"/>
    </source>
</evidence>
<feature type="binding site" evidence="12">
    <location>
        <position position="199"/>
    </location>
    <ligand>
        <name>Zn(2+)</name>
        <dbReference type="ChEBI" id="CHEBI:29105"/>
        <label>1</label>
    </ligand>
</feature>
<dbReference type="GO" id="GO:0005615">
    <property type="term" value="C:extracellular space"/>
    <property type="evidence" value="ECO:0007669"/>
    <property type="project" value="TreeGrafter"/>
</dbReference>
<dbReference type="PIRSF" id="PIRSF001191">
    <property type="entry name" value="Peptidase_M10A_matrix"/>
    <property type="match status" value="1"/>
</dbReference>
<comment type="cofactor">
    <cofactor evidence="12">
        <name>Zn(2+)</name>
        <dbReference type="ChEBI" id="CHEBI:29105"/>
    </cofactor>
    <text evidence="12">Binds 2 Zn(2+) ions per subunit.</text>
</comment>
<keyword evidence="7 11" id="KW-0862">Zinc</keyword>
<dbReference type="Pfam" id="PF01471">
    <property type="entry name" value="PG_binding_1"/>
    <property type="match status" value="1"/>
</dbReference>
<evidence type="ECO:0000256" key="7">
    <source>
        <dbReference type="ARBA" id="ARBA00022833"/>
    </source>
</evidence>
<keyword evidence="5" id="KW-0677">Repeat</keyword>
<sequence length="568" mass="63044">MVRGTFALVLVAVFHATTCAPTKGGSGNSALLYLSQYGYLGPSTKNIFNSSNLLDGRVLNNAISEFQSFAGLEVTGELDDETLETMSLPRCGVKDKVGSGSDSRSKRYALQGSRWKVKNLTYRIAKYPRKLAQKDVDAEIARAFQVWTEYTDLTFKPSKGQVHIEIRFESGEHGDGDPFDGPGGTLAHAYFPVFGGDAHFDASEHWTINSYRGTNLFQVAAHEFGHSLGLSHSDVRSALMAPFYRGYDPTFQLDVDDIQGIQALYGKKTRYNGFGGGGGADDNDEGESNANGGRRTEAPPPTDAEDPVLCKDSKIDTIFNSAEGETYVFKGKHYWKLTEDTVAKGYPKLIPQGWPGLPGFIDAAFTYKNGKTYFFKGKQYWRYNGKKVDGDYPKDISEGFTGIPDDIDAALVWSGNGKIYFYKGSKFWRFDPSQRPPVKSTYPKPISNWEGVPNNIDAAFQYTNGYTYFYKGDGYYRFNDRQFSVDPANPAFPRSTANWWFGCKSAPRGTIGTGFSRGWLLDGGSDYNNTDTDDGNTGDDILDAVLRRFFNVRPGYIPESDIQRPANH</sequence>
<dbReference type="FunFam" id="2.110.10.10:FF:000007">
    <property type="entry name" value="stromelysin-3 isoform X2"/>
    <property type="match status" value="1"/>
</dbReference>
<keyword evidence="12" id="KW-0106">Calcium</keyword>
<dbReference type="PANTHER" id="PTHR10201:SF291">
    <property type="entry name" value="MATRIX METALLOPROTEINASE 1, ISOFORM C-RELATED"/>
    <property type="match status" value="1"/>
</dbReference>
<accession>A0A8K0D476</accession>
<evidence type="ECO:0000256" key="10">
    <source>
        <dbReference type="PIRSR" id="PIRSR001191-1"/>
    </source>
</evidence>
<comment type="cofactor">
    <cofactor evidence="12">
        <name>Ca(2+)</name>
        <dbReference type="ChEBI" id="CHEBI:29108"/>
    </cofactor>
    <text evidence="12">Can bind about 5 Ca(2+) ions per subunit.</text>
</comment>
<dbReference type="InterPro" id="IPR018487">
    <property type="entry name" value="Hemopexin-like_repeat"/>
</dbReference>
<keyword evidence="19" id="KW-1185">Reference proteome</keyword>
<dbReference type="Pfam" id="PF00413">
    <property type="entry name" value="Peptidase_M10"/>
    <property type="match status" value="1"/>
</dbReference>
<feature type="binding site" evidence="12">
    <location>
        <position position="316"/>
    </location>
    <ligand>
        <name>Ca(2+)</name>
        <dbReference type="ChEBI" id="CHEBI:29108"/>
        <label>4</label>
    </ligand>
</feature>
<keyword evidence="4 16" id="KW-0732">Signal</keyword>
<dbReference type="PRINTS" id="PR00138">
    <property type="entry name" value="MATRIXIN"/>
</dbReference>
<feature type="repeat" description="Hemopexin" evidence="14">
    <location>
        <begin position="404"/>
        <end position="453"/>
    </location>
</feature>
<dbReference type="GO" id="GO:0006508">
    <property type="term" value="P:proteolysis"/>
    <property type="evidence" value="ECO:0007669"/>
    <property type="project" value="UniProtKB-KW"/>
</dbReference>
<feature type="binding site" evidence="12">
    <location>
        <position position="204"/>
    </location>
    <ligand>
        <name>Ca(2+)</name>
        <dbReference type="ChEBI" id="CHEBI:29108"/>
        <label>3</label>
    </ligand>
</feature>
<evidence type="ECO:0000256" key="3">
    <source>
        <dbReference type="ARBA" id="ARBA00022723"/>
    </source>
</evidence>
<feature type="binding site" evidence="12">
    <location>
        <position position="181"/>
    </location>
    <ligand>
        <name>Ca(2+)</name>
        <dbReference type="ChEBI" id="CHEBI:29108"/>
        <label>3</label>
    </ligand>
</feature>
<dbReference type="InterPro" id="IPR036375">
    <property type="entry name" value="Hemopexin-like_dom_sf"/>
</dbReference>
<feature type="domain" description="Peptidase metallopeptidase" evidence="17">
    <location>
        <begin position="111"/>
        <end position="267"/>
    </location>
</feature>
<dbReference type="PANTHER" id="PTHR10201">
    <property type="entry name" value="MATRIX METALLOPROTEINASE"/>
    <property type="match status" value="1"/>
</dbReference>
<feature type="binding site" evidence="12">
    <location>
        <position position="180"/>
    </location>
    <ligand>
        <name>Ca(2+)</name>
        <dbReference type="ChEBI" id="CHEBI:29108"/>
        <label>3</label>
    </ligand>
</feature>
<feature type="region of interest" description="Disordered" evidence="15">
    <location>
        <begin position="275"/>
        <end position="307"/>
    </location>
</feature>
<dbReference type="CDD" id="cd04278">
    <property type="entry name" value="ZnMc_MMP"/>
    <property type="match status" value="1"/>
</dbReference>
<evidence type="ECO:0000256" key="6">
    <source>
        <dbReference type="ARBA" id="ARBA00022801"/>
    </source>
</evidence>
<evidence type="ECO:0000256" key="4">
    <source>
        <dbReference type="ARBA" id="ARBA00022729"/>
    </source>
</evidence>
<dbReference type="InterPro" id="IPR021190">
    <property type="entry name" value="Pept_M10A"/>
</dbReference>
<name>A0A8K0D476_IGNLU</name>
<evidence type="ECO:0000256" key="11">
    <source>
        <dbReference type="PIRSR" id="PIRSR001191-2"/>
    </source>
</evidence>
<gene>
    <name evidence="18" type="ORF">ILUMI_07260</name>
</gene>
<dbReference type="SUPFAM" id="SSF55486">
    <property type="entry name" value="Metalloproteases ('zincins'), catalytic domain"/>
    <property type="match status" value="1"/>
</dbReference>
<dbReference type="SMART" id="SM00120">
    <property type="entry name" value="HX"/>
    <property type="match status" value="4"/>
</dbReference>
<feature type="binding site" evidence="12">
    <location>
        <position position="410"/>
    </location>
    <ligand>
        <name>Ca(2+)</name>
        <dbReference type="ChEBI" id="CHEBI:29108"/>
        <label>5</label>
    </ligand>
</feature>
<dbReference type="InterPro" id="IPR036365">
    <property type="entry name" value="PGBD-like_sf"/>
</dbReference>
<dbReference type="InterPro" id="IPR024079">
    <property type="entry name" value="MetalloPept_cat_dom_sf"/>
</dbReference>
<feature type="binding site" evidence="12">
    <location>
        <position position="204"/>
    </location>
    <ligand>
        <name>Ca(2+)</name>
        <dbReference type="ChEBI" id="CHEBI:29108"/>
        <label>1</label>
    </ligand>
</feature>
<evidence type="ECO:0000256" key="8">
    <source>
        <dbReference type="ARBA" id="ARBA00023049"/>
    </source>
</evidence>
<dbReference type="Gene3D" id="2.110.10.10">
    <property type="entry name" value="Hemopexin-like domain"/>
    <property type="match status" value="1"/>
</dbReference>
<feature type="repeat" description="Hemopexin" evidence="14">
    <location>
        <begin position="312"/>
        <end position="357"/>
    </location>
</feature>
<dbReference type="GO" id="GO:0008270">
    <property type="term" value="F:zinc ion binding"/>
    <property type="evidence" value="ECO:0007669"/>
    <property type="project" value="InterPro"/>
</dbReference>
<dbReference type="InterPro" id="IPR033739">
    <property type="entry name" value="M10A_MMP"/>
</dbReference>
<dbReference type="PROSITE" id="PS51642">
    <property type="entry name" value="HEMOPEXIN_2"/>
    <property type="match status" value="4"/>
</dbReference>
<evidence type="ECO:0000313" key="18">
    <source>
        <dbReference type="EMBL" id="KAF2898914.1"/>
    </source>
</evidence>
<keyword evidence="2" id="KW-0645">Protease</keyword>
<feature type="chain" id="PRO_5035436436" description="Peptidase metallopeptidase domain-containing protein" evidence="16">
    <location>
        <begin position="20"/>
        <end position="568"/>
    </location>
</feature>
<feature type="signal peptide" evidence="16">
    <location>
        <begin position="1"/>
        <end position="19"/>
    </location>
</feature>
<feature type="binding site" evidence="12">
    <location>
        <position position="195"/>
    </location>
    <ligand>
        <name>Ca(2+)</name>
        <dbReference type="ChEBI" id="CHEBI:29108"/>
        <label>2</label>
    </ligand>
</feature>
<feature type="binding site" evidence="12">
    <location>
        <position position="457"/>
    </location>
    <ligand>
        <name>Ca(2+)</name>
        <dbReference type="ChEBI" id="CHEBI:29108"/>
        <label>4</label>
    </ligand>
</feature>
<dbReference type="GO" id="GO:0030574">
    <property type="term" value="P:collagen catabolic process"/>
    <property type="evidence" value="ECO:0007669"/>
    <property type="project" value="TreeGrafter"/>
</dbReference>
<proteinExistence type="inferred from homology"/>
<feature type="binding site" evidence="12">
    <location>
        <position position="364"/>
    </location>
    <ligand>
        <name>Ca(2+)</name>
        <dbReference type="ChEBI" id="CHEBI:29108"/>
        <label>5</label>
    </ligand>
</feature>
<feature type="modified residue" description="Phosphotyrosine; by PKDCC" evidence="13">
    <location>
        <position position="392"/>
    </location>
</feature>
<comment type="caution">
    <text evidence="18">The sequence shown here is derived from an EMBL/GenBank/DDBJ whole genome shotgun (WGS) entry which is preliminary data.</text>
</comment>
<dbReference type="AlphaFoldDB" id="A0A8K0D476"/>
<evidence type="ECO:0000256" key="1">
    <source>
        <dbReference type="ARBA" id="ARBA00010370"/>
    </source>
</evidence>
<feature type="binding site" evidence="12">
    <location>
        <position position="201"/>
    </location>
    <ligand>
        <name>Ca(2+)</name>
        <dbReference type="ChEBI" id="CHEBI:29108"/>
        <label>3</label>
    </ligand>
</feature>
<dbReference type="SUPFAM" id="SSF47090">
    <property type="entry name" value="PGBD-like"/>
    <property type="match status" value="1"/>
</dbReference>
<feature type="binding site" evidence="12">
    <location>
        <position position="318"/>
    </location>
    <ligand>
        <name>Ca(2+)</name>
        <dbReference type="ChEBI" id="CHEBI:29108"/>
        <label>5</label>
    </ligand>
</feature>
<feature type="binding site" evidence="11">
    <location>
        <position position="226"/>
    </location>
    <ligand>
        <name>Zn(2+)</name>
        <dbReference type="ChEBI" id="CHEBI:29105"/>
        <label>2</label>
        <note>catalytic</note>
    </ligand>
</feature>
<feature type="binding site" evidence="11">
    <location>
        <position position="232"/>
    </location>
    <ligand>
        <name>Zn(2+)</name>
        <dbReference type="ChEBI" id="CHEBI:29105"/>
        <label>2</label>
        <note>catalytic</note>
    </ligand>
</feature>
<evidence type="ECO:0000256" key="9">
    <source>
        <dbReference type="ARBA" id="ARBA00023145"/>
    </source>
</evidence>
<keyword evidence="8" id="KW-0482">Metalloprotease</keyword>
<feature type="repeat" description="Hemopexin" evidence="14">
    <location>
        <begin position="454"/>
        <end position="503"/>
    </location>
</feature>
<feature type="binding site" evidence="12">
    <location>
        <position position="173"/>
    </location>
    <ligand>
        <name>Zn(2+)</name>
        <dbReference type="ChEBI" id="CHEBI:29105"/>
        <label>1</label>
    </ligand>
</feature>
<feature type="binding site" evidence="12">
    <location>
        <position position="240"/>
    </location>
    <ligand>
        <name>Zn(2+)</name>
        <dbReference type="ChEBI" id="CHEBI:29105"/>
        <label>2</label>
        <note>catalytic</note>
    </ligand>
</feature>
<dbReference type="InterPro" id="IPR002477">
    <property type="entry name" value="Peptidoglycan-bd-like"/>
</dbReference>
<dbReference type="OrthoDB" id="406838at2759"/>
<feature type="binding site" evidence="12">
    <location>
        <position position="362"/>
    </location>
    <ligand>
        <name>Ca(2+)</name>
        <dbReference type="ChEBI" id="CHEBI:29108"/>
        <label>4</label>
    </ligand>
</feature>
<dbReference type="InterPro" id="IPR000585">
    <property type="entry name" value="Hemopexin-like_dom"/>
</dbReference>
<feature type="binding site" evidence="11">
    <location>
        <position position="222"/>
    </location>
    <ligand>
        <name>Zn(2+)</name>
        <dbReference type="ChEBI" id="CHEBI:29105"/>
        <label>2</label>
        <note>catalytic</note>
    </ligand>
</feature>
<keyword evidence="3 11" id="KW-0479">Metal-binding</keyword>
<dbReference type="Proteomes" id="UP000801492">
    <property type="component" value="Unassembled WGS sequence"/>
</dbReference>
<feature type="binding site" evidence="12">
    <location>
        <position position="188"/>
    </location>
    <ligand>
        <name>Zn(2+)</name>
        <dbReference type="ChEBI" id="CHEBI:29105"/>
        <label>1</label>
    </ligand>
</feature>
<evidence type="ECO:0000256" key="5">
    <source>
        <dbReference type="ARBA" id="ARBA00022737"/>
    </source>
</evidence>
<feature type="repeat" description="Hemopexin" evidence="14">
    <location>
        <begin position="358"/>
        <end position="403"/>
    </location>
</feature>
<dbReference type="GO" id="GO:0004222">
    <property type="term" value="F:metalloendopeptidase activity"/>
    <property type="evidence" value="ECO:0007669"/>
    <property type="project" value="InterPro"/>
</dbReference>
<evidence type="ECO:0000259" key="17">
    <source>
        <dbReference type="SMART" id="SM00235"/>
    </source>
</evidence>
<organism evidence="18 19">
    <name type="scientific">Ignelater luminosus</name>
    <name type="common">Cucubano</name>
    <name type="synonym">Pyrophorus luminosus</name>
    <dbReference type="NCBI Taxonomy" id="2038154"/>
    <lineage>
        <taxon>Eukaryota</taxon>
        <taxon>Metazoa</taxon>
        <taxon>Ecdysozoa</taxon>
        <taxon>Arthropoda</taxon>
        <taxon>Hexapoda</taxon>
        <taxon>Insecta</taxon>
        <taxon>Pterygota</taxon>
        <taxon>Neoptera</taxon>
        <taxon>Endopterygota</taxon>
        <taxon>Coleoptera</taxon>
        <taxon>Polyphaga</taxon>
        <taxon>Elateriformia</taxon>
        <taxon>Elateroidea</taxon>
        <taxon>Elateridae</taxon>
        <taxon>Agrypninae</taxon>
        <taxon>Pyrophorini</taxon>
        <taxon>Ignelater</taxon>
    </lineage>
</organism>
<dbReference type="GO" id="GO:0031012">
    <property type="term" value="C:extracellular matrix"/>
    <property type="evidence" value="ECO:0007669"/>
    <property type="project" value="InterPro"/>
</dbReference>
<feature type="active site" evidence="10">
    <location>
        <position position="223"/>
    </location>
</feature>
<evidence type="ECO:0000256" key="14">
    <source>
        <dbReference type="PROSITE-ProRule" id="PRU01011"/>
    </source>
</evidence>
<feature type="binding site" description="in inhibited form" evidence="12">
    <location>
        <position position="91"/>
    </location>
    <ligand>
        <name>Zn(2+)</name>
        <dbReference type="ChEBI" id="CHEBI:29105"/>
        <label>2</label>
        <note>catalytic</note>
    </ligand>
</feature>